<feature type="chain" id="PRO_5021250754" evidence="1">
    <location>
        <begin position="27"/>
        <end position="106"/>
    </location>
</feature>
<evidence type="ECO:0000313" key="2">
    <source>
        <dbReference type="EMBL" id="GEB51902.1"/>
    </source>
</evidence>
<keyword evidence="1" id="KW-0732">Signal</keyword>
<protein>
    <submittedName>
        <fullName evidence="2">Uncharacterized protein</fullName>
    </submittedName>
</protein>
<evidence type="ECO:0000313" key="3">
    <source>
        <dbReference type="Proteomes" id="UP000319210"/>
    </source>
</evidence>
<gene>
    <name evidence="2" type="ORF">SCA03_44530</name>
</gene>
<dbReference type="EMBL" id="BJMM01000025">
    <property type="protein sequence ID" value="GEB51902.1"/>
    <property type="molecule type" value="Genomic_DNA"/>
</dbReference>
<name>A0A4Y3R309_STRCI</name>
<proteinExistence type="predicted"/>
<sequence length="106" mass="11583">MRIRTAAAAAVLATAAVLGSAGSALAWSHPHHGTHHCCQKSNHQSWEYENKPVAKFTKELLSHNANISDNDNTHNQNWDVDYRNVSDNVVDSFNTNLNVGGVAFVD</sequence>
<evidence type="ECO:0000256" key="1">
    <source>
        <dbReference type="SAM" id="SignalP"/>
    </source>
</evidence>
<accession>A0A4Y3R309</accession>
<dbReference type="AlphaFoldDB" id="A0A4Y3R309"/>
<dbReference type="Proteomes" id="UP000319210">
    <property type="component" value="Unassembled WGS sequence"/>
</dbReference>
<dbReference type="RefSeq" id="WP_141275589.1">
    <property type="nucleotide sequence ID" value="NZ_BJMM01000025.1"/>
</dbReference>
<reference evidence="2 3" key="1">
    <citation type="submission" date="2019-06" db="EMBL/GenBank/DDBJ databases">
        <title>Whole genome shotgun sequence of Streptomyces cacaoi subsp. cacaoi NBRC 12748.</title>
        <authorList>
            <person name="Hosoyama A."/>
            <person name="Uohara A."/>
            <person name="Ohji S."/>
            <person name="Ichikawa N."/>
        </authorList>
    </citation>
    <scope>NUCLEOTIDE SEQUENCE [LARGE SCALE GENOMIC DNA]</scope>
    <source>
        <strain evidence="2 3">NBRC 12748</strain>
    </source>
</reference>
<organism evidence="2 3">
    <name type="scientific">Streptomyces cacaoi</name>
    <dbReference type="NCBI Taxonomy" id="1898"/>
    <lineage>
        <taxon>Bacteria</taxon>
        <taxon>Bacillati</taxon>
        <taxon>Actinomycetota</taxon>
        <taxon>Actinomycetes</taxon>
        <taxon>Kitasatosporales</taxon>
        <taxon>Streptomycetaceae</taxon>
        <taxon>Streptomyces</taxon>
    </lineage>
</organism>
<feature type="signal peptide" evidence="1">
    <location>
        <begin position="1"/>
        <end position="26"/>
    </location>
</feature>
<keyword evidence="3" id="KW-1185">Reference proteome</keyword>
<comment type="caution">
    <text evidence="2">The sequence shown here is derived from an EMBL/GenBank/DDBJ whole genome shotgun (WGS) entry which is preliminary data.</text>
</comment>